<organism evidence="1 2">
    <name type="scientific">Chaetomium fimeti</name>
    <dbReference type="NCBI Taxonomy" id="1854472"/>
    <lineage>
        <taxon>Eukaryota</taxon>
        <taxon>Fungi</taxon>
        <taxon>Dikarya</taxon>
        <taxon>Ascomycota</taxon>
        <taxon>Pezizomycotina</taxon>
        <taxon>Sordariomycetes</taxon>
        <taxon>Sordariomycetidae</taxon>
        <taxon>Sordariales</taxon>
        <taxon>Chaetomiaceae</taxon>
        <taxon>Chaetomium</taxon>
    </lineage>
</organism>
<gene>
    <name evidence="1" type="ORF">B0H64DRAFT_415015</name>
</gene>
<sequence length="372" mass="42375">MADQRRAPRAAASLNNQLPQSQEVQMDRRALGQVVLRLQAQYIRSVIATEIDNFEASFEEILQTANIFLVTTERVANSPSLVIVDQPSVVKTVCHFLAASNTILEFLDFQQKRTGFASGGDGSLEKQVKGAQALVKELLTTLLLHKQAETYPGKECGLVYNEDVKVYGGFILHKYGHVDQSDVPNPDDDDEDLEKLMQYWHTENLVHPLRHVPGTAWHKFFGNLQPGPIVSPELFRERKPQPYFKLMFPTTITWLKPEIVRDYDNYREMFERLHRVPGPRLSEFAKASRLSHYFRGWKRTEDAIILCLEDMSETPCPEYDLLGRSRPEALNAEINAPGLAGIALMGEEIPDVPIFLEGEARKYCLEFDGQWN</sequence>
<dbReference type="Pfam" id="PF17043">
    <property type="entry name" value="MAT1-1-2"/>
    <property type="match status" value="1"/>
</dbReference>
<keyword evidence="2" id="KW-1185">Reference proteome</keyword>
<accession>A0AAE0HM69</accession>
<dbReference type="GeneID" id="87842022"/>
<evidence type="ECO:0000313" key="1">
    <source>
        <dbReference type="EMBL" id="KAK3298191.1"/>
    </source>
</evidence>
<dbReference type="RefSeq" id="XP_062661705.1">
    <property type="nucleotide sequence ID" value="XM_062805074.1"/>
</dbReference>
<dbReference type="Proteomes" id="UP001278766">
    <property type="component" value="Unassembled WGS sequence"/>
</dbReference>
<reference evidence="1" key="1">
    <citation type="journal article" date="2023" name="Mol. Phylogenet. Evol.">
        <title>Genome-scale phylogeny and comparative genomics of the fungal order Sordariales.</title>
        <authorList>
            <person name="Hensen N."/>
            <person name="Bonometti L."/>
            <person name="Westerberg I."/>
            <person name="Brannstrom I.O."/>
            <person name="Guillou S."/>
            <person name="Cros-Aarteil S."/>
            <person name="Calhoun S."/>
            <person name="Haridas S."/>
            <person name="Kuo A."/>
            <person name="Mondo S."/>
            <person name="Pangilinan J."/>
            <person name="Riley R."/>
            <person name="LaButti K."/>
            <person name="Andreopoulos B."/>
            <person name="Lipzen A."/>
            <person name="Chen C."/>
            <person name="Yan M."/>
            <person name="Daum C."/>
            <person name="Ng V."/>
            <person name="Clum A."/>
            <person name="Steindorff A."/>
            <person name="Ohm R.A."/>
            <person name="Martin F."/>
            <person name="Silar P."/>
            <person name="Natvig D.O."/>
            <person name="Lalanne C."/>
            <person name="Gautier V."/>
            <person name="Ament-Velasquez S.L."/>
            <person name="Kruys A."/>
            <person name="Hutchinson M.I."/>
            <person name="Powell A.J."/>
            <person name="Barry K."/>
            <person name="Miller A.N."/>
            <person name="Grigoriev I.V."/>
            <person name="Debuchy R."/>
            <person name="Gladieux P."/>
            <person name="Hiltunen Thoren M."/>
            <person name="Johannesson H."/>
        </authorList>
    </citation>
    <scope>NUCLEOTIDE SEQUENCE</scope>
    <source>
        <strain evidence="1">CBS 168.71</strain>
    </source>
</reference>
<evidence type="ECO:0000313" key="2">
    <source>
        <dbReference type="Proteomes" id="UP001278766"/>
    </source>
</evidence>
<dbReference type="AlphaFoldDB" id="A0AAE0HM69"/>
<reference evidence="1" key="2">
    <citation type="submission" date="2023-06" db="EMBL/GenBank/DDBJ databases">
        <authorList>
            <consortium name="Lawrence Berkeley National Laboratory"/>
            <person name="Haridas S."/>
            <person name="Hensen N."/>
            <person name="Bonometti L."/>
            <person name="Westerberg I."/>
            <person name="Brannstrom I.O."/>
            <person name="Guillou S."/>
            <person name="Cros-Aarteil S."/>
            <person name="Calhoun S."/>
            <person name="Kuo A."/>
            <person name="Mondo S."/>
            <person name="Pangilinan J."/>
            <person name="Riley R."/>
            <person name="Labutti K."/>
            <person name="Andreopoulos B."/>
            <person name="Lipzen A."/>
            <person name="Chen C."/>
            <person name="Yanf M."/>
            <person name="Daum C."/>
            <person name="Ng V."/>
            <person name="Clum A."/>
            <person name="Steindorff A."/>
            <person name="Ohm R."/>
            <person name="Martin F."/>
            <person name="Silar P."/>
            <person name="Natvig D."/>
            <person name="Lalanne C."/>
            <person name="Gautier V."/>
            <person name="Ament-Velasquez S.L."/>
            <person name="Kruys A."/>
            <person name="Hutchinson M.I."/>
            <person name="Powell A.J."/>
            <person name="Barry K."/>
            <person name="Miller A.N."/>
            <person name="Grigoriev I.V."/>
            <person name="Debuchy R."/>
            <person name="Gladieux P."/>
            <person name="Thoren M.H."/>
            <person name="Johannesson H."/>
        </authorList>
    </citation>
    <scope>NUCLEOTIDE SEQUENCE</scope>
    <source>
        <strain evidence="1">CBS 168.71</strain>
    </source>
</reference>
<dbReference type="InterPro" id="IPR031472">
    <property type="entry name" value="MAT1-1-2/MatA-2/Smr1"/>
</dbReference>
<name>A0AAE0HM69_9PEZI</name>
<proteinExistence type="predicted"/>
<comment type="caution">
    <text evidence="1">The sequence shown here is derived from an EMBL/GenBank/DDBJ whole genome shotgun (WGS) entry which is preliminary data.</text>
</comment>
<protein>
    <submittedName>
        <fullName evidence="1">Uncharacterized protein</fullName>
    </submittedName>
</protein>
<dbReference type="EMBL" id="JAUEPN010000002">
    <property type="protein sequence ID" value="KAK3298191.1"/>
    <property type="molecule type" value="Genomic_DNA"/>
</dbReference>